<dbReference type="EMBL" id="GEBQ01006493">
    <property type="protein sequence ID" value="JAT33484.1"/>
    <property type="molecule type" value="Transcribed_RNA"/>
</dbReference>
<protein>
    <submittedName>
        <fullName evidence="2">Uncharacterized protein</fullName>
    </submittedName>
</protein>
<reference evidence="2" key="1">
    <citation type="submission" date="2015-11" db="EMBL/GenBank/DDBJ databases">
        <title>De novo transcriptome assembly of four potential Pierce s Disease insect vectors from Arizona vineyards.</title>
        <authorList>
            <person name="Tassone E.E."/>
        </authorList>
    </citation>
    <scope>NUCLEOTIDE SEQUENCE</scope>
</reference>
<name>A0A1B6MC73_9HEMI</name>
<dbReference type="AlphaFoldDB" id="A0A1B6MC73"/>
<evidence type="ECO:0000256" key="1">
    <source>
        <dbReference type="SAM" id="MobiDB-lite"/>
    </source>
</evidence>
<feature type="non-terminal residue" evidence="2">
    <location>
        <position position="1"/>
    </location>
</feature>
<accession>A0A1B6MC73</accession>
<organism evidence="2">
    <name type="scientific">Graphocephala atropunctata</name>
    <dbReference type="NCBI Taxonomy" id="36148"/>
    <lineage>
        <taxon>Eukaryota</taxon>
        <taxon>Metazoa</taxon>
        <taxon>Ecdysozoa</taxon>
        <taxon>Arthropoda</taxon>
        <taxon>Hexapoda</taxon>
        <taxon>Insecta</taxon>
        <taxon>Pterygota</taxon>
        <taxon>Neoptera</taxon>
        <taxon>Paraneoptera</taxon>
        <taxon>Hemiptera</taxon>
        <taxon>Auchenorrhyncha</taxon>
        <taxon>Membracoidea</taxon>
        <taxon>Cicadellidae</taxon>
        <taxon>Cicadellinae</taxon>
        <taxon>Cicadellini</taxon>
        <taxon>Graphocephala</taxon>
    </lineage>
</organism>
<proteinExistence type="predicted"/>
<evidence type="ECO:0000313" key="2">
    <source>
        <dbReference type="EMBL" id="JAT33484.1"/>
    </source>
</evidence>
<gene>
    <name evidence="2" type="ORF">g.46088</name>
</gene>
<sequence length="118" mass="14343">HEENLPLEQLERRRSHGLQKKPDFMPTNGNQMEQKLTRLSDNRILHMRRTHIFKNWREGNFVDQRKKQDFVPAYSNQMDQTLTRLSDNDLLYIVELTYRIIGEKENSWTREKTRLCAR</sequence>
<feature type="region of interest" description="Disordered" evidence="1">
    <location>
        <begin position="1"/>
        <end position="30"/>
    </location>
</feature>